<dbReference type="Proteomes" id="UP000295172">
    <property type="component" value="Unassembled WGS sequence"/>
</dbReference>
<accession>A0A4R4X2G6</accession>
<evidence type="ECO:0000256" key="1">
    <source>
        <dbReference type="SAM" id="MobiDB-lite"/>
    </source>
</evidence>
<sequence>MPLQPGEGGHASDRSVCPVEQIGYFWKQEDAEAVAARLDGVVRRGRFHGEDDDEDHPWIVVLTDADQAVLDDLLTEYDGWLEPAVDEPAPAPPPLPTTPKRFKNL</sequence>
<evidence type="ECO:0000313" key="3">
    <source>
        <dbReference type="Proteomes" id="UP000295172"/>
    </source>
</evidence>
<feature type="region of interest" description="Disordered" evidence="1">
    <location>
        <begin position="84"/>
        <end position="105"/>
    </location>
</feature>
<comment type="caution">
    <text evidence="2">The sequence shown here is derived from an EMBL/GenBank/DDBJ whole genome shotgun (WGS) entry which is preliminary data.</text>
</comment>
<dbReference type="EMBL" id="SMKR01000064">
    <property type="protein sequence ID" value="TDD24414.1"/>
    <property type="molecule type" value="Genomic_DNA"/>
</dbReference>
<protein>
    <submittedName>
        <fullName evidence="2">Uncharacterized protein</fullName>
    </submittedName>
</protein>
<gene>
    <name evidence="2" type="ORF">E1218_16520</name>
</gene>
<dbReference type="AlphaFoldDB" id="A0A4R4X2G6"/>
<proteinExistence type="predicted"/>
<dbReference type="OrthoDB" id="3731485at2"/>
<name>A0A4R4X2G6_9ACTN</name>
<keyword evidence="3" id="KW-1185">Reference proteome</keyword>
<organism evidence="2 3">
    <name type="scientific">Kribbella turkmenica</name>
    <dbReference type="NCBI Taxonomy" id="2530375"/>
    <lineage>
        <taxon>Bacteria</taxon>
        <taxon>Bacillati</taxon>
        <taxon>Actinomycetota</taxon>
        <taxon>Actinomycetes</taxon>
        <taxon>Propionibacteriales</taxon>
        <taxon>Kribbellaceae</taxon>
        <taxon>Kribbella</taxon>
    </lineage>
</organism>
<evidence type="ECO:0000313" key="2">
    <source>
        <dbReference type="EMBL" id="TDD24414.1"/>
    </source>
</evidence>
<reference evidence="2 3" key="1">
    <citation type="submission" date="2019-02" db="EMBL/GenBank/DDBJ databases">
        <title>Draft genome sequences of novel Actinobacteria.</title>
        <authorList>
            <person name="Sahin N."/>
            <person name="Ay H."/>
            <person name="Saygin H."/>
        </authorList>
    </citation>
    <scope>NUCLEOTIDE SEQUENCE [LARGE SCALE GENOMIC DNA]</scope>
    <source>
        <strain evidence="2 3">16K104</strain>
    </source>
</reference>